<name>A0A853IJ64_9GAMM</name>
<reference evidence="1 2" key="1">
    <citation type="submission" date="2020-07" db="EMBL/GenBank/DDBJ databases">
        <title>Endozoicomonas sp. nov., isolated from sediment.</title>
        <authorList>
            <person name="Gu T."/>
        </authorList>
    </citation>
    <scope>NUCLEOTIDE SEQUENCE [LARGE SCALE GENOMIC DNA]</scope>
    <source>
        <strain evidence="1 2">SM1973</strain>
    </source>
</reference>
<dbReference type="InterPro" id="IPR035069">
    <property type="entry name" value="TTHA1013/TTHA0281-like"/>
</dbReference>
<dbReference type="SUPFAM" id="SSF143100">
    <property type="entry name" value="TTHA1013/TTHA0281-like"/>
    <property type="match status" value="1"/>
</dbReference>
<dbReference type="EMBL" id="JACCKB010000061">
    <property type="protein sequence ID" value="NYZ69125.1"/>
    <property type="molecule type" value="Genomic_DNA"/>
</dbReference>
<proteinExistence type="predicted"/>
<protein>
    <submittedName>
        <fullName evidence="1">Uncharacterized protein</fullName>
    </submittedName>
</protein>
<dbReference type="RefSeq" id="WP_219340202.1">
    <property type="nucleotide sequence ID" value="NZ_JACCKB010000061.1"/>
</dbReference>
<gene>
    <name evidence="1" type="ORF">H0A36_24195</name>
</gene>
<keyword evidence="2" id="KW-1185">Reference proteome</keyword>
<sequence length="130" mass="14701">MEVVLEGAEGLHKAGLMNDSKLEEFKKLVLKNPEVKKEYDRLGKEFLTIHLKQLASTPDESFVHTSPEDIKARVRRMQYKGFQGSVEYSADDELLYGEVLSIEPLINYEGSTLDELKAAFEAAIDDYLSS</sequence>
<comment type="caution">
    <text evidence="1">The sequence shown here is derived from an EMBL/GenBank/DDBJ whole genome shotgun (WGS) entry which is preliminary data.</text>
</comment>
<evidence type="ECO:0000313" key="1">
    <source>
        <dbReference type="EMBL" id="NYZ69125.1"/>
    </source>
</evidence>
<evidence type="ECO:0000313" key="2">
    <source>
        <dbReference type="Proteomes" id="UP000569732"/>
    </source>
</evidence>
<organism evidence="1 2">
    <name type="scientific">Spartinivicinus marinus</name>
    <dbReference type="NCBI Taxonomy" id="2994442"/>
    <lineage>
        <taxon>Bacteria</taxon>
        <taxon>Pseudomonadati</taxon>
        <taxon>Pseudomonadota</taxon>
        <taxon>Gammaproteobacteria</taxon>
        <taxon>Oceanospirillales</taxon>
        <taxon>Zooshikellaceae</taxon>
        <taxon>Spartinivicinus</taxon>
    </lineage>
</organism>
<dbReference type="AlphaFoldDB" id="A0A853IJ64"/>
<accession>A0A853IJ64</accession>
<dbReference type="Proteomes" id="UP000569732">
    <property type="component" value="Unassembled WGS sequence"/>
</dbReference>